<dbReference type="SUPFAM" id="SSF53067">
    <property type="entry name" value="Actin-like ATPase domain"/>
    <property type="match status" value="2"/>
</dbReference>
<name>A0ABZ0HX58_9HYPH</name>
<dbReference type="EMBL" id="CP136862">
    <property type="protein sequence ID" value="WOJ91445.1"/>
    <property type="molecule type" value="Genomic_DNA"/>
</dbReference>
<dbReference type="InterPro" id="IPR003695">
    <property type="entry name" value="Ppx_GppA_N"/>
</dbReference>
<evidence type="ECO:0000313" key="3">
    <source>
        <dbReference type="Proteomes" id="UP001626536"/>
    </source>
</evidence>
<evidence type="ECO:0000313" key="2">
    <source>
        <dbReference type="EMBL" id="WOJ91445.1"/>
    </source>
</evidence>
<dbReference type="PANTHER" id="PTHR30005:SF0">
    <property type="entry name" value="RETROGRADE REGULATION PROTEIN 2"/>
    <property type="match status" value="1"/>
</dbReference>
<dbReference type="InterPro" id="IPR043129">
    <property type="entry name" value="ATPase_NBD"/>
</dbReference>
<dbReference type="RefSeq" id="WP_407341036.1">
    <property type="nucleotide sequence ID" value="NZ_CP136862.1"/>
</dbReference>
<dbReference type="InterPro" id="IPR050273">
    <property type="entry name" value="GppA/Ppx_hydrolase"/>
</dbReference>
<dbReference type="PANTHER" id="PTHR30005">
    <property type="entry name" value="EXOPOLYPHOSPHATASE"/>
    <property type="match status" value="1"/>
</dbReference>
<dbReference type="CDD" id="cd24054">
    <property type="entry name" value="ASKHA_NBD_AaPPX-GppA_MtPPX2-like"/>
    <property type="match status" value="1"/>
</dbReference>
<organism evidence="2 3">
    <name type="scientific">Methylocapsa polymorpha</name>
    <dbReference type="NCBI Taxonomy" id="3080828"/>
    <lineage>
        <taxon>Bacteria</taxon>
        <taxon>Pseudomonadati</taxon>
        <taxon>Pseudomonadota</taxon>
        <taxon>Alphaproteobacteria</taxon>
        <taxon>Hyphomicrobiales</taxon>
        <taxon>Beijerinckiaceae</taxon>
        <taxon>Methylocapsa</taxon>
    </lineage>
</organism>
<dbReference type="Gene3D" id="3.30.420.150">
    <property type="entry name" value="Exopolyphosphatase. Domain 2"/>
    <property type="match status" value="1"/>
</dbReference>
<dbReference type="Pfam" id="PF02541">
    <property type="entry name" value="Ppx-GppA"/>
    <property type="match status" value="1"/>
</dbReference>
<reference evidence="2 3" key="1">
    <citation type="submission" date="2023-10" db="EMBL/GenBank/DDBJ databases">
        <title>Novel methanotroph of the genus Methylocapsa from a subarctic wetland.</title>
        <authorList>
            <person name="Belova S.E."/>
            <person name="Oshkin I.Y."/>
            <person name="Miroshnikov K."/>
            <person name="Dedysh S.N."/>
        </authorList>
    </citation>
    <scope>NUCLEOTIDE SEQUENCE [LARGE SCALE GENOMIC DNA]</scope>
    <source>
        <strain evidence="2 3">RX1</strain>
    </source>
</reference>
<feature type="domain" description="Ppx/GppA phosphatase N-terminal" evidence="1">
    <location>
        <begin position="46"/>
        <end position="344"/>
    </location>
</feature>
<sequence>MLTGRFARPPHRPGREHVYAALDLGTNNCRLLIARPGPDRTGRPEFRVIDSFSRIVRLGEGLSRTGRLSEEAIERTLGALEVCRDKMRARGVTRARLIATEACRSAQNGAEFLARVREEIGLELEIVDRETEAHLAAAGSASLADAAAEGVLLFDIGGGSSEIVWLGRAGGGSRAGAQQPIDLALRERVRFWVSLKLGVVTLAERFGGLEVSDAVFEAMIEHVAYELQSFVVMVGAERRCQRFHLLGTSGTVTTIAGVFLGLTRYDRRRVDGLWMSSDEVNQAVAVLRRMTYGERAANGCIGLGRADLVLAGCAILEAIRRAFPADRVRIADRGLREGILLQLMSADGA</sequence>
<protein>
    <submittedName>
        <fullName evidence="2">Ppx/GppA phosphatase family protein</fullName>
    </submittedName>
</protein>
<keyword evidence="3" id="KW-1185">Reference proteome</keyword>
<dbReference type="Gene3D" id="3.30.420.40">
    <property type="match status" value="1"/>
</dbReference>
<proteinExistence type="predicted"/>
<gene>
    <name evidence="2" type="ORF">RZS28_04210</name>
</gene>
<accession>A0ABZ0HX58</accession>
<evidence type="ECO:0000259" key="1">
    <source>
        <dbReference type="Pfam" id="PF02541"/>
    </source>
</evidence>
<dbReference type="Proteomes" id="UP001626536">
    <property type="component" value="Chromosome"/>
</dbReference>